<feature type="region of interest" description="Disordered" evidence="1">
    <location>
        <begin position="1"/>
        <end position="32"/>
    </location>
</feature>
<feature type="transmembrane region" description="Helical" evidence="2">
    <location>
        <begin position="228"/>
        <end position="245"/>
    </location>
</feature>
<feature type="transmembrane region" description="Helical" evidence="2">
    <location>
        <begin position="201"/>
        <end position="221"/>
    </location>
</feature>
<sequence>MAAGEPTGPERAHAAEAEPDATPSPARPTSGPWSRGRTLLLLGVGLLLSVGTFLSVVTGPDYGWHGARDLELRESYRTYQETGVLLAKETGTGSWYTQIPGAGEYSPATWDEDPGAYLVAALMSHVTGSESPYPGLRLAVAGLVALPLLILPLGVARVLGRPRAGLALIALPGVVYLLNRGTPLVGTEYGLSDAGSPTPVYALYGIGASLVFLSLTLLLTLSTVRMRTSVLVGVSVVLALLSGVSNLARSMSGMGTALGIGILWWLHSSGRARWWRAAAAAAVAVAIAALVPIGAMRSIDADRAELTGMPVNELPTAHALWHSMYLGLSYPTPVNGEPSPFGIPWSDEYGWQVARAVDPDVLIGSVEFDEIMRGEYEEIVRKHPTTAVRLYLEKGAFVVWHFAAMIAFAAVGIGIALWRRGPHRARLVAVLLIAAPTLAIGLAPPVLVMPLLYYFSELAAGLGLLTAVALGGLVWFVTTTAPAQRMADRLRPRRRDGADVEPAVPDHEGVPG</sequence>
<organism evidence="3 4">
    <name type="scientific">Cellulomonas algicola</name>
    <dbReference type="NCBI Taxonomy" id="2071633"/>
    <lineage>
        <taxon>Bacteria</taxon>
        <taxon>Bacillati</taxon>
        <taxon>Actinomycetota</taxon>
        <taxon>Actinomycetes</taxon>
        <taxon>Micrococcales</taxon>
        <taxon>Cellulomonadaceae</taxon>
        <taxon>Cellulomonas</taxon>
    </lineage>
</organism>
<name>A0A401V1Q1_9CELL</name>
<feature type="transmembrane region" description="Helical" evidence="2">
    <location>
        <begin position="430"/>
        <end position="455"/>
    </location>
</feature>
<evidence type="ECO:0000256" key="2">
    <source>
        <dbReference type="SAM" id="Phobius"/>
    </source>
</evidence>
<feature type="transmembrane region" description="Helical" evidence="2">
    <location>
        <begin position="136"/>
        <end position="156"/>
    </location>
</feature>
<feature type="transmembrane region" description="Helical" evidence="2">
    <location>
        <begin position="163"/>
        <end position="181"/>
    </location>
</feature>
<keyword evidence="2" id="KW-1133">Transmembrane helix</keyword>
<evidence type="ECO:0008006" key="5">
    <source>
        <dbReference type="Google" id="ProtNLM"/>
    </source>
</evidence>
<feature type="transmembrane region" description="Helical" evidence="2">
    <location>
        <begin position="39"/>
        <end position="58"/>
    </location>
</feature>
<keyword evidence="2" id="KW-0472">Membrane</keyword>
<dbReference type="AlphaFoldDB" id="A0A401V1Q1"/>
<dbReference type="EMBL" id="BHYL01000201">
    <property type="protein sequence ID" value="GCD20835.1"/>
    <property type="molecule type" value="Genomic_DNA"/>
</dbReference>
<keyword evidence="2" id="KW-0812">Transmembrane</keyword>
<dbReference type="Proteomes" id="UP000288246">
    <property type="component" value="Unassembled WGS sequence"/>
</dbReference>
<evidence type="ECO:0000256" key="1">
    <source>
        <dbReference type="SAM" id="MobiDB-lite"/>
    </source>
</evidence>
<keyword evidence="4" id="KW-1185">Reference proteome</keyword>
<reference evidence="3 4" key="1">
    <citation type="submission" date="2018-11" db="EMBL/GenBank/DDBJ databases">
        <title>Draft genome sequence of Cellulomonas takizawaensis strain TKZ-21.</title>
        <authorList>
            <person name="Yamamura H."/>
            <person name="Hayashi T."/>
            <person name="Hamada M."/>
            <person name="Serisawa Y."/>
            <person name="Matsuyama K."/>
            <person name="Nakagawa Y."/>
            <person name="Otoguro M."/>
            <person name="Yanagida F."/>
            <person name="Hayakawa M."/>
        </authorList>
    </citation>
    <scope>NUCLEOTIDE SEQUENCE [LARGE SCALE GENOMIC DNA]</scope>
    <source>
        <strain evidence="3 4">TKZ-21</strain>
    </source>
</reference>
<proteinExistence type="predicted"/>
<feature type="transmembrane region" description="Helical" evidence="2">
    <location>
        <begin position="461"/>
        <end position="483"/>
    </location>
</feature>
<dbReference type="RefSeq" id="WP_124343344.1">
    <property type="nucleotide sequence ID" value="NZ_BHYL01000201.1"/>
</dbReference>
<gene>
    <name evidence="3" type="ORF">CTKZ_23970</name>
</gene>
<feature type="transmembrane region" description="Helical" evidence="2">
    <location>
        <begin position="251"/>
        <end position="267"/>
    </location>
</feature>
<feature type="region of interest" description="Disordered" evidence="1">
    <location>
        <begin position="487"/>
        <end position="512"/>
    </location>
</feature>
<feature type="transmembrane region" description="Helical" evidence="2">
    <location>
        <begin position="398"/>
        <end position="418"/>
    </location>
</feature>
<feature type="transmembrane region" description="Helical" evidence="2">
    <location>
        <begin position="274"/>
        <end position="295"/>
    </location>
</feature>
<evidence type="ECO:0000313" key="4">
    <source>
        <dbReference type="Proteomes" id="UP000288246"/>
    </source>
</evidence>
<evidence type="ECO:0000313" key="3">
    <source>
        <dbReference type="EMBL" id="GCD20835.1"/>
    </source>
</evidence>
<protein>
    <recommendedName>
        <fullName evidence="5">Glycosyltransferase RgtA/B/C/D-like domain-containing protein</fullName>
    </recommendedName>
</protein>
<comment type="caution">
    <text evidence="3">The sequence shown here is derived from an EMBL/GenBank/DDBJ whole genome shotgun (WGS) entry which is preliminary data.</text>
</comment>
<dbReference type="OrthoDB" id="2369748at2"/>
<accession>A0A401V1Q1</accession>